<evidence type="ECO:0000259" key="1">
    <source>
        <dbReference type="Pfam" id="PF00248"/>
    </source>
</evidence>
<dbReference type="RefSeq" id="WP_003614997.1">
    <property type="nucleotide sequence ID" value="NZ_ADVE02000001.1"/>
</dbReference>
<dbReference type="SUPFAM" id="SSF51430">
    <property type="entry name" value="NAD(P)-linked oxidoreductase"/>
    <property type="match status" value="1"/>
</dbReference>
<accession>A0A2D2D4P2</accession>
<evidence type="ECO:0000313" key="3">
    <source>
        <dbReference type="Proteomes" id="UP000230709"/>
    </source>
</evidence>
<dbReference type="InterPro" id="IPR036812">
    <property type="entry name" value="NAD(P)_OxRdtase_dom_sf"/>
</dbReference>
<dbReference type="EMBL" id="CP023737">
    <property type="protein sequence ID" value="ATQ69819.1"/>
    <property type="molecule type" value="Genomic_DNA"/>
</dbReference>
<reference evidence="3" key="1">
    <citation type="submission" date="2017-10" db="EMBL/GenBank/DDBJ databases">
        <title>Completed PacBio SMRT sequence of Methylosinus trichosporium OB3b reveals presence of a third large plasmid.</title>
        <authorList>
            <person name="Charles T.C."/>
            <person name="Lynch M.D.J."/>
            <person name="Heil J.R."/>
            <person name="Cheng J."/>
        </authorList>
    </citation>
    <scope>NUCLEOTIDE SEQUENCE [LARGE SCALE GENOMIC DNA]</scope>
    <source>
        <strain evidence="3">OB3b</strain>
    </source>
</reference>
<dbReference type="PRINTS" id="PR00069">
    <property type="entry name" value="ALDKETRDTASE"/>
</dbReference>
<dbReference type="PANTHER" id="PTHR43827:SF8">
    <property type="entry name" value="ALDO_KETO REDUCTASE FAMILY PROTEIN"/>
    <property type="match status" value="1"/>
</dbReference>
<keyword evidence="3" id="KW-1185">Reference proteome</keyword>
<dbReference type="Pfam" id="PF00248">
    <property type="entry name" value="Aldo_ket_red"/>
    <property type="match status" value="1"/>
</dbReference>
<dbReference type="PANTHER" id="PTHR43827">
    <property type="entry name" value="2,5-DIKETO-D-GLUCONIC ACID REDUCTASE"/>
    <property type="match status" value="1"/>
</dbReference>
<feature type="domain" description="NADP-dependent oxidoreductase" evidence="1">
    <location>
        <begin position="31"/>
        <end position="285"/>
    </location>
</feature>
<evidence type="ECO:0000313" key="2">
    <source>
        <dbReference type="EMBL" id="ATQ69819.1"/>
    </source>
</evidence>
<organism evidence="2 3">
    <name type="scientific">Methylosinus trichosporium (strain ATCC 35070 / NCIMB 11131 / UNIQEM 75 / OB3b)</name>
    <dbReference type="NCBI Taxonomy" id="595536"/>
    <lineage>
        <taxon>Bacteria</taxon>
        <taxon>Pseudomonadati</taxon>
        <taxon>Pseudomonadota</taxon>
        <taxon>Alphaproteobacteria</taxon>
        <taxon>Hyphomicrobiales</taxon>
        <taxon>Methylocystaceae</taxon>
        <taxon>Methylosinus</taxon>
    </lineage>
</organism>
<dbReference type="Proteomes" id="UP000230709">
    <property type="component" value="Chromosome"/>
</dbReference>
<proteinExistence type="predicted"/>
<dbReference type="AlphaFoldDB" id="A0A2D2D4P2"/>
<gene>
    <name evidence="2" type="ORF">CQW49_19475</name>
</gene>
<dbReference type="Gene3D" id="3.20.20.100">
    <property type="entry name" value="NADP-dependent oxidoreductase domain"/>
    <property type="match status" value="1"/>
</dbReference>
<sequence>MTATAPEGVDDSHIVSARGVVMPRLIYGTAWKKERTASLVEQALRAGFRGVDTACQPKHYHEPGVGEGLAALFAEGLSRSDIYLQTKFTPLPGQDPENVPYDAAAAIGAQVRQSFAASLRNLRVDRLDGLVLHSPYVENADTLEAWRAMESLCDSGGVRQLGISNIYEPSRLEWLCGAARIAPSLVQNRFHAKTGYDRELRAICRERGILYQSFWTLTANDAVLAHARMKELAEAYGRSPAELFFRYLTQQDIICLIGSSSQEHMRQDLSIFDFRLTPAECEEVGAMLAPVA</sequence>
<dbReference type="GO" id="GO:0016491">
    <property type="term" value="F:oxidoreductase activity"/>
    <property type="evidence" value="ECO:0007669"/>
    <property type="project" value="InterPro"/>
</dbReference>
<dbReference type="STRING" id="595536.GCA_000178815_01296"/>
<dbReference type="InterPro" id="IPR020471">
    <property type="entry name" value="AKR"/>
</dbReference>
<dbReference type="CDD" id="cd19071">
    <property type="entry name" value="AKR_AKR1-5-like"/>
    <property type="match status" value="1"/>
</dbReference>
<dbReference type="KEGG" id="mtw:CQW49_19475"/>
<name>A0A2D2D4P2_METT3</name>
<dbReference type="InterPro" id="IPR023210">
    <property type="entry name" value="NADP_OxRdtase_dom"/>
</dbReference>
<protein>
    <submittedName>
        <fullName evidence="2">Aldo/keto reductase</fullName>
    </submittedName>
</protein>